<dbReference type="Proteomes" id="UP000572072">
    <property type="component" value="Unassembled WGS sequence"/>
</dbReference>
<dbReference type="GO" id="GO:0007165">
    <property type="term" value="P:signal transduction"/>
    <property type="evidence" value="ECO:0007669"/>
    <property type="project" value="InterPro"/>
</dbReference>
<feature type="transmembrane region" description="Helical" evidence="1">
    <location>
        <begin position="6"/>
        <end position="27"/>
    </location>
</feature>
<dbReference type="CDD" id="cd01949">
    <property type="entry name" value="GGDEF"/>
    <property type="match status" value="1"/>
</dbReference>
<dbReference type="InterPro" id="IPR052155">
    <property type="entry name" value="Biofilm_reg_signaling"/>
</dbReference>
<dbReference type="RefSeq" id="WP_171357194.1">
    <property type="nucleotide sequence ID" value="NZ_VTYN01000004.1"/>
</dbReference>
<dbReference type="Gene3D" id="3.20.20.450">
    <property type="entry name" value="EAL domain"/>
    <property type="match status" value="1"/>
</dbReference>
<dbReference type="InterPro" id="IPR043128">
    <property type="entry name" value="Rev_trsase/Diguanyl_cyclase"/>
</dbReference>
<feature type="domain" description="HAMP" evidence="3">
    <location>
        <begin position="281"/>
        <end position="333"/>
    </location>
</feature>
<evidence type="ECO:0000259" key="4">
    <source>
        <dbReference type="PROSITE" id="PS50887"/>
    </source>
</evidence>
<evidence type="ECO:0000259" key="2">
    <source>
        <dbReference type="PROSITE" id="PS50883"/>
    </source>
</evidence>
<gene>
    <name evidence="5" type="ORF">F0262_04725</name>
</gene>
<accession>A0A7Y3Z6F8</accession>
<dbReference type="SUPFAM" id="SSF141868">
    <property type="entry name" value="EAL domain-like"/>
    <property type="match status" value="1"/>
</dbReference>
<keyword evidence="1" id="KW-0812">Transmembrane</keyword>
<dbReference type="Gene3D" id="6.10.340.10">
    <property type="match status" value="1"/>
</dbReference>
<dbReference type="Gene3D" id="3.30.70.270">
    <property type="match status" value="1"/>
</dbReference>
<reference evidence="5 6" key="1">
    <citation type="submission" date="2019-08" db="EMBL/GenBank/DDBJ databases">
        <title>Draft genome sequencing and comparative genomics of hatchery-associated Vibrios.</title>
        <authorList>
            <person name="Kehlet-Delgado H."/>
            <person name="Mueller R.S."/>
        </authorList>
    </citation>
    <scope>NUCLEOTIDE SEQUENCE [LARGE SCALE GENOMIC DNA]</scope>
    <source>
        <strain evidence="5 6">00-78-3</strain>
    </source>
</reference>
<dbReference type="CDD" id="cd01948">
    <property type="entry name" value="EAL"/>
    <property type="match status" value="1"/>
</dbReference>
<dbReference type="InterPro" id="IPR029787">
    <property type="entry name" value="Nucleotide_cyclase"/>
</dbReference>
<protein>
    <submittedName>
        <fullName evidence="5">EAL domain-containing protein</fullName>
    </submittedName>
</protein>
<keyword evidence="1" id="KW-0472">Membrane</keyword>
<dbReference type="AlphaFoldDB" id="A0A7Y3Z6F8"/>
<dbReference type="SMART" id="SM00267">
    <property type="entry name" value="GGDEF"/>
    <property type="match status" value="1"/>
</dbReference>
<dbReference type="PROSITE" id="PS50885">
    <property type="entry name" value="HAMP"/>
    <property type="match status" value="1"/>
</dbReference>
<dbReference type="Pfam" id="PF00990">
    <property type="entry name" value="GGDEF"/>
    <property type="match status" value="1"/>
</dbReference>
<organism evidence="5 6">
    <name type="scientific">Vibrio rotiferianus</name>
    <dbReference type="NCBI Taxonomy" id="190895"/>
    <lineage>
        <taxon>Bacteria</taxon>
        <taxon>Pseudomonadati</taxon>
        <taxon>Pseudomonadota</taxon>
        <taxon>Gammaproteobacteria</taxon>
        <taxon>Vibrionales</taxon>
        <taxon>Vibrionaceae</taxon>
        <taxon>Vibrio</taxon>
    </lineage>
</organism>
<dbReference type="InterPro" id="IPR003660">
    <property type="entry name" value="HAMP_dom"/>
</dbReference>
<dbReference type="GO" id="GO:0016020">
    <property type="term" value="C:membrane"/>
    <property type="evidence" value="ECO:0007669"/>
    <property type="project" value="InterPro"/>
</dbReference>
<evidence type="ECO:0000313" key="5">
    <source>
        <dbReference type="EMBL" id="NOH47359.1"/>
    </source>
</evidence>
<dbReference type="PROSITE" id="PS50883">
    <property type="entry name" value="EAL"/>
    <property type="match status" value="1"/>
</dbReference>
<feature type="transmembrane region" description="Helical" evidence="1">
    <location>
        <begin position="256"/>
        <end position="283"/>
    </location>
</feature>
<evidence type="ECO:0000256" key="1">
    <source>
        <dbReference type="SAM" id="Phobius"/>
    </source>
</evidence>
<evidence type="ECO:0000313" key="6">
    <source>
        <dbReference type="Proteomes" id="UP000572072"/>
    </source>
</evidence>
<dbReference type="InterPro" id="IPR001633">
    <property type="entry name" value="EAL_dom"/>
</dbReference>
<name>A0A7Y3Z6F8_9VIBR</name>
<dbReference type="NCBIfam" id="TIGR00254">
    <property type="entry name" value="GGDEF"/>
    <property type="match status" value="1"/>
</dbReference>
<dbReference type="EMBL" id="VTYN01000004">
    <property type="protein sequence ID" value="NOH47359.1"/>
    <property type="molecule type" value="Genomic_DNA"/>
</dbReference>
<sequence>MKLSNRIILLVTPVILLSALVSSYIIYSIQKVTLIKREDSYIQLQMDQLAGQLRQANVFLNSYAHTLSKSYAVLDYLANQGSNEQSTRLESQLAETVEVLSHGYNGDTNMAILNGQSQVLYFQESTYQPTGVLDPKISAYVTKTFNSQQAFSHTGFIYNSSGQSILLKYQVLDRRSGEVATTFDPAFNLFIVASVSLESFNDIKHEIEYDTHSVITFSDKPIYLDIPLAQTIELLPGFYAILSPAEYLMWNKVEKVWLELALSFGVAGLITIALIVIVLYLYVMQPIAKLDNQLTDIESNTRDNIEKLNSNDEIGRLSQRFFDMYQELRKSYEQTKRLAETDQLTQLANRSRFQTLACRELASCTDNLWVIYVDLDNFKFVNDKYGHEWGDKLLKAFAGHIQKVCALFAHKHDSTCFGARLSGDEFAILLSSKHQSSSIADELTNALLEPIKNCNHHHFGGLPVTASVGIAGFPQDGQDIEKLLSCADAAMYQAKRAGKNQASYYSMEMDEAAQRKGDIERELRKEDIEKEFHLVFQPYMNNKANEIEGLEVLLRWDSPNLGVVPPAEFIPIAEQSGQFNKIDRWVFSNAMLEYHHLKEIFGKDITLSINLSSAELNSLSMAEYIHKRAQVNSVPPQCIELEITETFASDQQGTVLLDELSKLGYRLAIDDFGSGYTSLTQLVQYPVQKIKFDREFLLTLMHTDNEHVIKPIIELCHAQNKTVTAEGIEHNVMHEWLSAYRCDFMQGYLFGKPMNREQLDHWWRSANDVRFEESVSA</sequence>
<dbReference type="SMART" id="SM00052">
    <property type="entry name" value="EAL"/>
    <property type="match status" value="1"/>
</dbReference>
<proteinExistence type="predicted"/>
<dbReference type="InterPro" id="IPR000160">
    <property type="entry name" value="GGDEF_dom"/>
</dbReference>
<dbReference type="PANTHER" id="PTHR44757">
    <property type="entry name" value="DIGUANYLATE CYCLASE DGCP"/>
    <property type="match status" value="1"/>
</dbReference>
<dbReference type="InterPro" id="IPR035919">
    <property type="entry name" value="EAL_sf"/>
</dbReference>
<dbReference type="PROSITE" id="PS50887">
    <property type="entry name" value="GGDEF"/>
    <property type="match status" value="1"/>
</dbReference>
<evidence type="ECO:0000259" key="3">
    <source>
        <dbReference type="PROSITE" id="PS50885"/>
    </source>
</evidence>
<comment type="caution">
    <text evidence="5">The sequence shown here is derived from an EMBL/GenBank/DDBJ whole genome shotgun (WGS) entry which is preliminary data.</text>
</comment>
<feature type="domain" description="EAL" evidence="2">
    <location>
        <begin position="516"/>
        <end position="767"/>
    </location>
</feature>
<dbReference type="Pfam" id="PF00563">
    <property type="entry name" value="EAL"/>
    <property type="match status" value="1"/>
</dbReference>
<feature type="domain" description="GGDEF" evidence="4">
    <location>
        <begin position="366"/>
        <end position="507"/>
    </location>
</feature>
<dbReference type="SUPFAM" id="SSF55073">
    <property type="entry name" value="Nucleotide cyclase"/>
    <property type="match status" value="1"/>
</dbReference>
<dbReference type="PANTHER" id="PTHR44757:SF2">
    <property type="entry name" value="BIOFILM ARCHITECTURE MAINTENANCE PROTEIN MBAA"/>
    <property type="match status" value="1"/>
</dbReference>
<keyword evidence="1" id="KW-1133">Transmembrane helix</keyword>